<evidence type="ECO:0000313" key="2">
    <source>
        <dbReference type="Proteomes" id="UP000265515"/>
    </source>
</evidence>
<protein>
    <submittedName>
        <fullName evidence="1">Uncharacterized protein</fullName>
    </submittedName>
</protein>
<proteinExistence type="predicted"/>
<sequence>MLTGCFYTLAVWEIAAKFRHSFSKEGGQPTRGGGMFSNGIRGDESAVQSMVQGPSCDGQSLPNLPIREGRLRVFLSGEVVPFPVSVFVGAVGSRGDLANAFQSQSAVFCGHIAFPAAGQWGPPLRVVCNGERSIVYLWVDSQ</sequence>
<accession>A0A388LY87</accession>
<dbReference type="AlphaFoldDB" id="A0A388LY87"/>
<comment type="caution">
    <text evidence="1">The sequence shown here is derived from an EMBL/GenBank/DDBJ whole genome shotgun (WGS) entry which is preliminary data.</text>
</comment>
<keyword evidence="2" id="KW-1185">Reference proteome</keyword>
<dbReference type="Proteomes" id="UP000265515">
    <property type="component" value="Unassembled WGS sequence"/>
</dbReference>
<dbReference type="EMBL" id="BFEA01000602">
    <property type="protein sequence ID" value="GBG87223.1"/>
    <property type="molecule type" value="Genomic_DNA"/>
</dbReference>
<name>A0A388LY87_CHABU</name>
<evidence type="ECO:0000313" key="1">
    <source>
        <dbReference type="EMBL" id="GBG87223.1"/>
    </source>
</evidence>
<dbReference type="Gramene" id="GBG87223">
    <property type="protein sequence ID" value="GBG87223"/>
    <property type="gene ID" value="CBR_g45282"/>
</dbReference>
<gene>
    <name evidence="1" type="ORF">CBR_g45282</name>
</gene>
<reference evidence="1 2" key="1">
    <citation type="journal article" date="2018" name="Cell">
        <title>The Chara Genome: Secondary Complexity and Implications for Plant Terrestrialization.</title>
        <authorList>
            <person name="Nishiyama T."/>
            <person name="Sakayama H."/>
            <person name="Vries J.D."/>
            <person name="Buschmann H."/>
            <person name="Saint-Marcoux D."/>
            <person name="Ullrich K.K."/>
            <person name="Haas F.B."/>
            <person name="Vanderstraeten L."/>
            <person name="Becker D."/>
            <person name="Lang D."/>
            <person name="Vosolsobe S."/>
            <person name="Rombauts S."/>
            <person name="Wilhelmsson P.K.I."/>
            <person name="Janitza P."/>
            <person name="Kern R."/>
            <person name="Heyl A."/>
            <person name="Rumpler F."/>
            <person name="Villalobos L.I.A.C."/>
            <person name="Clay J.M."/>
            <person name="Skokan R."/>
            <person name="Toyoda A."/>
            <person name="Suzuki Y."/>
            <person name="Kagoshima H."/>
            <person name="Schijlen E."/>
            <person name="Tajeshwar N."/>
            <person name="Catarino B."/>
            <person name="Hetherington A.J."/>
            <person name="Saltykova A."/>
            <person name="Bonnot C."/>
            <person name="Breuninger H."/>
            <person name="Symeonidi A."/>
            <person name="Radhakrishnan G.V."/>
            <person name="Van Nieuwerburgh F."/>
            <person name="Deforce D."/>
            <person name="Chang C."/>
            <person name="Karol K.G."/>
            <person name="Hedrich R."/>
            <person name="Ulvskov P."/>
            <person name="Glockner G."/>
            <person name="Delwiche C.F."/>
            <person name="Petrasek J."/>
            <person name="Van de Peer Y."/>
            <person name="Friml J."/>
            <person name="Beilby M."/>
            <person name="Dolan L."/>
            <person name="Kohara Y."/>
            <person name="Sugano S."/>
            <person name="Fujiyama A."/>
            <person name="Delaux P.-M."/>
            <person name="Quint M."/>
            <person name="TheiBen G."/>
            <person name="Hagemann M."/>
            <person name="Harholt J."/>
            <person name="Dunand C."/>
            <person name="Zachgo S."/>
            <person name="Langdale J."/>
            <person name="Maumus F."/>
            <person name="Straeten D.V.D."/>
            <person name="Gould S.B."/>
            <person name="Rensing S.A."/>
        </authorList>
    </citation>
    <scope>NUCLEOTIDE SEQUENCE [LARGE SCALE GENOMIC DNA]</scope>
    <source>
        <strain evidence="1 2">S276</strain>
    </source>
</reference>
<organism evidence="1 2">
    <name type="scientific">Chara braunii</name>
    <name type="common">Braun's stonewort</name>
    <dbReference type="NCBI Taxonomy" id="69332"/>
    <lineage>
        <taxon>Eukaryota</taxon>
        <taxon>Viridiplantae</taxon>
        <taxon>Streptophyta</taxon>
        <taxon>Charophyceae</taxon>
        <taxon>Charales</taxon>
        <taxon>Characeae</taxon>
        <taxon>Chara</taxon>
    </lineage>
</organism>